<keyword evidence="1" id="KW-0472">Membrane</keyword>
<keyword evidence="3" id="KW-1185">Reference proteome</keyword>
<keyword evidence="1" id="KW-0812">Transmembrane</keyword>
<gene>
    <name evidence="2" type="ORF">BCR36DRAFT_303978</name>
</gene>
<evidence type="ECO:0000256" key="1">
    <source>
        <dbReference type="SAM" id="Phobius"/>
    </source>
</evidence>
<reference evidence="2 3" key="1">
    <citation type="submission" date="2016-08" db="EMBL/GenBank/DDBJ databases">
        <title>Genomes of anaerobic fungi encode conserved fungal cellulosomes for biomass hydrolysis.</title>
        <authorList>
            <consortium name="DOE Joint Genome Institute"/>
            <person name="Haitjema C.H."/>
            <person name="Gilmore S.P."/>
            <person name="Henske J.K."/>
            <person name="Solomon K.V."/>
            <person name="De Groot R."/>
            <person name="Kuo A."/>
            <person name="Mondo S.J."/>
            <person name="Salamov A.A."/>
            <person name="Labutti K."/>
            <person name="Zhao Z."/>
            <person name="Chiniquy J."/>
            <person name="Barry K."/>
            <person name="Brewer H.M."/>
            <person name="Purvine S.O."/>
            <person name="Wright A.T."/>
            <person name="Boxma B."/>
            <person name="Van Alen T."/>
            <person name="Hackstein J.H."/>
            <person name="Baker S.E."/>
            <person name="Grigoriev I.V."/>
            <person name="O'Malley M.A."/>
        </authorList>
    </citation>
    <scope>NUCLEOTIDE SEQUENCE [LARGE SCALE GENOMIC DNA]</scope>
    <source>
        <strain evidence="3">finn</strain>
    </source>
</reference>
<evidence type="ECO:0000313" key="2">
    <source>
        <dbReference type="EMBL" id="ORX43442.1"/>
    </source>
</evidence>
<reference evidence="2 3" key="2">
    <citation type="submission" date="2016-08" db="EMBL/GenBank/DDBJ databases">
        <title>Pervasive Adenine N6-methylation of Active Genes in Fungi.</title>
        <authorList>
            <consortium name="DOE Joint Genome Institute"/>
            <person name="Mondo S.J."/>
            <person name="Dannebaum R.O."/>
            <person name="Kuo R.C."/>
            <person name="Labutti K."/>
            <person name="Haridas S."/>
            <person name="Kuo A."/>
            <person name="Salamov A."/>
            <person name="Ahrendt S.R."/>
            <person name="Lipzen A."/>
            <person name="Sullivan W."/>
            <person name="Andreopoulos W.B."/>
            <person name="Clum A."/>
            <person name="Lindquist E."/>
            <person name="Daum C."/>
            <person name="Ramamoorthy G.K."/>
            <person name="Gryganskyi A."/>
            <person name="Culley D."/>
            <person name="Magnuson J.K."/>
            <person name="James T.Y."/>
            <person name="O'Malley M.A."/>
            <person name="Stajich J.E."/>
            <person name="Spatafora J.W."/>
            <person name="Visel A."/>
            <person name="Grigoriev I.V."/>
        </authorList>
    </citation>
    <scope>NUCLEOTIDE SEQUENCE [LARGE SCALE GENOMIC DNA]</scope>
    <source>
        <strain evidence="3">finn</strain>
    </source>
</reference>
<protein>
    <submittedName>
        <fullName evidence="2">Uncharacterized protein</fullName>
    </submittedName>
</protein>
<dbReference type="AlphaFoldDB" id="A0A1Y1UYP2"/>
<proteinExistence type="predicted"/>
<name>A0A1Y1UYP2_9FUNG</name>
<dbReference type="Proteomes" id="UP000193719">
    <property type="component" value="Unassembled WGS sequence"/>
</dbReference>
<sequence>YKEFEDGLLKLKNNAGKELFYIVMAYSGLYMILCIIISIGLFYVKDINKYGVKVNILIIILYYDDDDFIILII</sequence>
<feature type="transmembrane region" description="Helical" evidence="1">
    <location>
        <begin position="20"/>
        <end position="44"/>
    </location>
</feature>
<comment type="caution">
    <text evidence="2">The sequence shown here is derived from an EMBL/GenBank/DDBJ whole genome shotgun (WGS) entry which is preliminary data.</text>
</comment>
<accession>A0A1Y1UYP2</accession>
<evidence type="ECO:0000313" key="3">
    <source>
        <dbReference type="Proteomes" id="UP000193719"/>
    </source>
</evidence>
<feature type="non-terminal residue" evidence="2">
    <location>
        <position position="1"/>
    </location>
</feature>
<dbReference type="EMBL" id="MCFH01000053">
    <property type="protein sequence ID" value="ORX43442.1"/>
    <property type="molecule type" value="Genomic_DNA"/>
</dbReference>
<keyword evidence="1" id="KW-1133">Transmembrane helix</keyword>
<organism evidence="2 3">
    <name type="scientific">Piromyces finnis</name>
    <dbReference type="NCBI Taxonomy" id="1754191"/>
    <lineage>
        <taxon>Eukaryota</taxon>
        <taxon>Fungi</taxon>
        <taxon>Fungi incertae sedis</taxon>
        <taxon>Chytridiomycota</taxon>
        <taxon>Chytridiomycota incertae sedis</taxon>
        <taxon>Neocallimastigomycetes</taxon>
        <taxon>Neocallimastigales</taxon>
        <taxon>Neocallimastigaceae</taxon>
        <taxon>Piromyces</taxon>
    </lineage>
</organism>